<dbReference type="Gene3D" id="3.40.190.10">
    <property type="entry name" value="Periplasmic binding protein-like II"/>
    <property type="match status" value="2"/>
</dbReference>
<evidence type="ECO:0000313" key="4">
    <source>
        <dbReference type="Proteomes" id="UP000289856"/>
    </source>
</evidence>
<dbReference type="Pfam" id="PF09084">
    <property type="entry name" value="NMT1"/>
    <property type="match status" value="1"/>
</dbReference>
<sequence length="354" mass="38408">MTKKTLIPLLAIILIISVVLSACGKNNASNTPAVSSPSASSPEPSESAAPSTSAEPPKEEVEIKQILDWFPQTTHGGLYAASDKGFYKEAGLNVTIEPGGPQVSATQIVASGKAQFGITGGDVLLQAREEGIPIVAVAALLQDSPAALFFHKGENIKSFEDLNGRKVTALLFAAYWQYIKSAYKLDKVQELNYTGQFANFIADKKSVVQGYITSDVASFKAQGVDVDYLEVTSSGYRPYMSVIFTTEKYAKEHPDIVKAYVEATVKGWNYYKDNAPEINPTIVANNTSQTVEGLNAEAELMKKYVYEGDAAQHSVGYMSAERWNDTASKLYKVGVLKKEADVSKVFTSEFLPKP</sequence>
<dbReference type="AlphaFoldDB" id="A0A3T1D689"/>
<dbReference type="PROSITE" id="PS51257">
    <property type="entry name" value="PROKAR_LIPOPROTEIN"/>
    <property type="match status" value="1"/>
</dbReference>
<proteinExistence type="predicted"/>
<dbReference type="SUPFAM" id="SSF53850">
    <property type="entry name" value="Periplasmic binding protein-like II"/>
    <property type="match status" value="1"/>
</dbReference>
<accession>A0A3T1D689</accession>
<organism evidence="3 4">
    <name type="scientific">Cohnella abietis</name>
    <dbReference type="NCBI Taxonomy" id="2507935"/>
    <lineage>
        <taxon>Bacteria</taxon>
        <taxon>Bacillati</taxon>
        <taxon>Bacillota</taxon>
        <taxon>Bacilli</taxon>
        <taxon>Bacillales</taxon>
        <taxon>Paenibacillaceae</taxon>
        <taxon>Cohnella</taxon>
    </lineage>
</organism>
<feature type="domain" description="SsuA/THI5-like" evidence="2">
    <location>
        <begin position="72"/>
        <end position="274"/>
    </location>
</feature>
<evidence type="ECO:0000256" key="1">
    <source>
        <dbReference type="SAM" id="MobiDB-lite"/>
    </source>
</evidence>
<dbReference type="InterPro" id="IPR015168">
    <property type="entry name" value="SsuA/THI5"/>
</dbReference>
<dbReference type="RefSeq" id="WP_232058197.1">
    <property type="nucleotide sequence ID" value="NZ_AP019400.1"/>
</dbReference>
<evidence type="ECO:0000313" key="3">
    <source>
        <dbReference type="EMBL" id="BBI33583.1"/>
    </source>
</evidence>
<dbReference type="InterPro" id="IPR027939">
    <property type="entry name" value="NMT1/THI5"/>
</dbReference>
<feature type="region of interest" description="Disordered" evidence="1">
    <location>
        <begin position="30"/>
        <end position="60"/>
    </location>
</feature>
<evidence type="ECO:0000259" key="2">
    <source>
        <dbReference type="Pfam" id="PF09084"/>
    </source>
</evidence>
<dbReference type="Proteomes" id="UP000289856">
    <property type="component" value="Chromosome"/>
</dbReference>
<dbReference type="PANTHER" id="PTHR31528:SF3">
    <property type="entry name" value="THIAMINE BIOSYNTHESIS PROTEIN HI_0357-RELATED"/>
    <property type="match status" value="1"/>
</dbReference>
<dbReference type="PANTHER" id="PTHR31528">
    <property type="entry name" value="4-AMINO-5-HYDROXYMETHYL-2-METHYLPYRIMIDINE PHOSPHATE SYNTHASE THI11-RELATED"/>
    <property type="match status" value="1"/>
</dbReference>
<name>A0A3T1D689_9BACL</name>
<feature type="compositionally biased region" description="Low complexity" evidence="1">
    <location>
        <begin position="30"/>
        <end position="55"/>
    </location>
</feature>
<dbReference type="EMBL" id="AP019400">
    <property type="protein sequence ID" value="BBI33583.1"/>
    <property type="molecule type" value="Genomic_DNA"/>
</dbReference>
<gene>
    <name evidence="3" type="ORF">KCTCHS21_29820</name>
</gene>
<keyword evidence="4" id="KW-1185">Reference proteome</keyword>
<dbReference type="KEGG" id="cohn:KCTCHS21_29820"/>
<protein>
    <submittedName>
        <fullName evidence="3">Nitrate ABC transporter substrate-binding protein</fullName>
    </submittedName>
</protein>
<dbReference type="GO" id="GO:0009228">
    <property type="term" value="P:thiamine biosynthetic process"/>
    <property type="evidence" value="ECO:0007669"/>
    <property type="project" value="InterPro"/>
</dbReference>
<reference evidence="3 4" key="1">
    <citation type="submission" date="2019-01" db="EMBL/GenBank/DDBJ databases">
        <title>Complete genome sequence of Cohnella hallensis HS21 isolated from Korean fir (Abies koreana) rhizospheric soil.</title>
        <authorList>
            <person name="Jiang L."/>
            <person name="Kang S.W."/>
            <person name="Kim S."/>
            <person name="Jung J."/>
            <person name="Kim C.Y."/>
            <person name="Kim D.H."/>
            <person name="Kim S.W."/>
            <person name="Lee J."/>
        </authorList>
    </citation>
    <scope>NUCLEOTIDE SEQUENCE [LARGE SCALE GENOMIC DNA]</scope>
    <source>
        <strain evidence="3 4">HS21</strain>
    </source>
</reference>